<dbReference type="VEuPathDB" id="VectorBase:CQUJHB005713"/>
<evidence type="ECO:0000313" key="2">
    <source>
        <dbReference type="EMBL" id="EDS28013.1"/>
    </source>
</evidence>
<feature type="compositionally biased region" description="Basic and acidic residues" evidence="1">
    <location>
        <begin position="522"/>
        <end position="539"/>
    </location>
</feature>
<sequence>MYARSGRNGAGQNGANPGARAGMAAAITPVVKNYQTVRSSSSDGTDWNSLNPNLYQNMSNDQVDWAALAQQWIQMKETLPPEMVPAAPPPPPVISWNQSPPAAATLETIDEQGEAPMEVEKEEDPGQQAQQRPQPSSWQNGSIAWQYPTVTAPEWRSSAWETSWSTGGNQGGNSGSVPPPAVNPQASVAVANWQAKMSRIYKMNDGSGSSVSSEPIAGTVQPATANSKQVEQGSKRIPGLMDQVINLDHAAEDAGQADQDQGEDTTQTINDAKRKLLPAWIREGLEKMEREKQRQVERERDQKQREQLLEQRRQAELEALSELESAKKKSKFESDSEEEEAPDEQEGPSREASPVPARSREEILQELMISVRKNLTEILLEVTNEEIAVLAKETLAKARRKGLGMYGDSDDEDEDDEDASGSEKRRDSSDGENEEDDEEIEKALRSTIKQRQKEFEWTAREIEDQLAQEEARDERKRREYEQQQQTQKDQNSDDEDAYGGRAGFGHAASGTAVGSGSVSGGRTRDKRISRFSDPKDTVRQTHITHVAIVPHKPGEIVPPAMHLPKSNQMAPTATMVSSGISPPVVLNPSASAPLFPAAVSGLESYRRESSVASEAPSTSSRASHRSGAAVKTKTTGMIATWLTTIGTRSTRPRVDHVVPNAAAIRVVIGGPTRGTHGTILAVMAAVAEGQDRHVTIAIIGIDPREDREAALGHLCPGGEGIRECLNCTETFGLRVQPPPAIPPE</sequence>
<proteinExistence type="predicted"/>
<reference evidence="3" key="2">
    <citation type="submission" date="2020-05" db="UniProtKB">
        <authorList>
            <consortium name="EnsemblMetazoa"/>
        </authorList>
    </citation>
    <scope>IDENTIFICATION</scope>
    <source>
        <strain evidence="3">JHB</strain>
    </source>
</reference>
<dbReference type="EnsemblMetazoa" id="CPIJ006415-RA">
    <property type="protein sequence ID" value="CPIJ006415-PA"/>
    <property type="gene ID" value="CPIJ006415"/>
</dbReference>
<dbReference type="OMA" id="MRETWIQ"/>
<name>B0WHV4_CULQU</name>
<feature type="compositionally biased region" description="Low complexity" evidence="1">
    <location>
        <begin position="610"/>
        <end position="620"/>
    </location>
</feature>
<feature type="region of interest" description="Disordered" evidence="1">
    <location>
        <begin position="115"/>
        <end position="142"/>
    </location>
</feature>
<dbReference type="VEuPathDB" id="VectorBase:CPIJ006415"/>
<feature type="compositionally biased region" description="Acidic residues" evidence="1">
    <location>
        <begin position="430"/>
        <end position="440"/>
    </location>
</feature>
<feature type="region of interest" description="Disordered" evidence="1">
    <location>
        <begin position="206"/>
        <end position="234"/>
    </location>
</feature>
<evidence type="ECO:0000256" key="1">
    <source>
        <dbReference type="SAM" id="MobiDB-lite"/>
    </source>
</evidence>
<feature type="region of interest" description="Disordered" evidence="1">
    <location>
        <begin position="1"/>
        <end position="20"/>
    </location>
</feature>
<accession>B0WHV4</accession>
<evidence type="ECO:0000313" key="3">
    <source>
        <dbReference type="EnsemblMetazoa" id="CPIJ006415-PA"/>
    </source>
</evidence>
<dbReference type="InParanoid" id="B0WHV4"/>
<feature type="compositionally biased region" description="Polar residues" evidence="1">
    <location>
        <begin position="221"/>
        <end position="232"/>
    </location>
</feature>
<dbReference type="HOGENOM" id="CLU_373503_0_0_1"/>
<feature type="region of interest" description="Disordered" evidence="1">
    <location>
        <begin position="610"/>
        <end position="630"/>
    </location>
</feature>
<evidence type="ECO:0008006" key="5">
    <source>
        <dbReference type="Google" id="ProtNLM"/>
    </source>
</evidence>
<dbReference type="STRING" id="7176.B0WHV4"/>
<feature type="region of interest" description="Disordered" evidence="1">
    <location>
        <begin position="403"/>
        <end position="539"/>
    </location>
</feature>
<reference evidence="2" key="1">
    <citation type="submission" date="2007-03" db="EMBL/GenBank/DDBJ databases">
        <title>Annotation of Culex pipiens quinquefasciatus.</title>
        <authorList>
            <consortium name="The Broad Institute Genome Sequencing Platform"/>
            <person name="Atkinson P.W."/>
            <person name="Hemingway J."/>
            <person name="Christensen B.M."/>
            <person name="Higgs S."/>
            <person name="Kodira C."/>
            <person name="Hannick L."/>
            <person name="Megy K."/>
            <person name="O'Leary S."/>
            <person name="Pearson M."/>
            <person name="Haas B.J."/>
            <person name="Mauceli E."/>
            <person name="Wortman J.R."/>
            <person name="Lee N.H."/>
            <person name="Guigo R."/>
            <person name="Stanke M."/>
            <person name="Alvarado L."/>
            <person name="Amedeo P."/>
            <person name="Antoine C.H."/>
            <person name="Arensburger P."/>
            <person name="Bidwell S.L."/>
            <person name="Crawford M."/>
            <person name="Camaro F."/>
            <person name="Devon K."/>
            <person name="Engels R."/>
            <person name="Hammond M."/>
            <person name="Howarth C."/>
            <person name="Koehrsen M."/>
            <person name="Lawson D."/>
            <person name="Montgomery P."/>
            <person name="Nene V."/>
            <person name="Nusbaum C."/>
            <person name="Puiu D."/>
            <person name="Romero-Severson J."/>
            <person name="Severson D.W."/>
            <person name="Shumway M."/>
            <person name="Sisk P."/>
            <person name="Stolte C."/>
            <person name="Zeng Q."/>
            <person name="Eisenstadt E."/>
            <person name="Fraser-Liggett C."/>
            <person name="Strausberg R."/>
            <person name="Galagan J."/>
            <person name="Birren B."/>
            <person name="Collins F.H."/>
        </authorList>
    </citation>
    <scope>NUCLEOTIDE SEQUENCE [LARGE SCALE GENOMIC DNA]</scope>
    <source>
        <strain evidence="2">JHB</strain>
    </source>
</reference>
<dbReference type="EMBL" id="DS231940">
    <property type="protein sequence ID" value="EDS28013.1"/>
    <property type="molecule type" value="Genomic_DNA"/>
</dbReference>
<evidence type="ECO:0000313" key="4">
    <source>
        <dbReference type="Proteomes" id="UP000002320"/>
    </source>
</evidence>
<dbReference type="eggNOG" id="ENOG502QUV0">
    <property type="taxonomic scope" value="Eukaryota"/>
</dbReference>
<dbReference type="Pfam" id="PF15996">
    <property type="entry name" value="PNISR"/>
    <property type="match status" value="1"/>
</dbReference>
<feature type="compositionally biased region" description="Basic and acidic residues" evidence="1">
    <location>
        <begin position="324"/>
        <end position="334"/>
    </location>
</feature>
<dbReference type="InterPro" id="IPR031937">
    <property type="entry name" value="PNISR"/>
</dbReference>
<feature type="compositionally biased region" description="Polar residues" evidence="1">
    <location>
        <begin position="127"/>
        <end position="142"/>
    </location>
</feature>
<gene>
    <name evidence="3" type="primary">6038492</name>
    <name evidence="2" type="ORF">CpipJ_CPIJ006415</name>
</gene>
<feature type="region of interest" description="Disordered" evidence="1">
    <location>
        <begin position="158"/>
        <end position="183"/>
    </location>
</feature>
<dbReference type="AlphaFoldDB" id="B0WHV4"/>
<feature type="compositionally biased region" description="Acidic residues" evidence="1">
    <location>
        <begin position="335"/>
        <end position="346"/>
    </location>
</feature>
<feature type="compositionally biased region" description="Basic and acidic residues" evidence="1">
    <location>
        <begin position="451"/>
        <end position="481"/>
    </location>
</feature>
<feature type="compositionally biased region" description="Basic and acidic residues" evidence="1">
    <location>
        <begin position="289"/>
        <end position="316"/>
    </location>
</feature>
<dbReference type="KEGG" id="cqu:CpipJ_CPIJ006415"/>
<dbReference type="OrthoDB" id="10065820at2759"/>
<dbReference type="Proteomes" id="UP000002320">
    <property type="component" value="Unassembled WGS sequence"/>
</dbReference>
<dbReference type="PANTHER" id="PTHR31518">
    <property type="entry name" value="ARGININE/SERINE-RICH PROTEIN PNISR"/>
    <property type="match status" value="1"/>
</dbReference>
<feature type="compositionally biased region" description="Acidic residues" evidence="1">
    <location>
        <begin position="408"/>
        <end position="420"/>
    </location>
</feature>
<protein>
    <recommendedName>
        <fullName evidence="5">Splicing factor, arginine/serine-rich 18</fullName>
    </recommendedName>
</protein>
<keyword evidence="4" id="KW-1185">Reference proteome</keyword>
<feature type="region of interest" description="Disordered" evidence="1">
    <location>
        <begin position="289"/>
        <end position="359"/>
    </location>
</feature>
<organism>
    <name type="scientific">Culex quinquefasciatus</name>
    <name type="common">Southern house mosquito</name>
    <name type="synonym">Culex pungens</name>
    <dbReference type="NCBI Taxonomy" id="7176"/>
    <lineage>
        <taxon>Eukaryota</taxon>
        <taxon>Metazoa</taxon>
        <taxon>Ecdysozoa</taxon>
        <taxon>Arthropoda</taxon>
        <taxon>Hexapoda</taxon>
        <taxon>Insecta</taxon>
        <taxon>Pterygota</taxon>
        <taxon>Neoptera</taxon>
        <taxon>Endopterygota</taxon>
        <taxon>Diptera</taxon>
        <taxon>Nematocera</taxon>
        <taxon>Culicoidea</taxon>
        <taxon>Culicidae</taxon>
        <taxon>Culicinae</taxon>
        <taxon>Culicini</taxon>
        <taxon>Culex</taxon>
        <taxon>Culex</taxon>
    </lineage>
</organism>